<proteinExistence type="predicted"/>
<gene>
    <name evidence="1" type="ORF">METZ01_LOCUS117556</name>
</gene>
<dbReference type="EMBL" id="UINC01015348">
    <property type="protein sequence ID" value="SVA64702.1"/>
    <property type="molecule type" value="Genomic_DNA"/>
</dbReference>
<reference evidence="1" key="1">
    <citation type="submission" date="2018-05" db="EMBL/GenBank/DDBJ databases">
        <authorList>
            <person name="Lanie J.A."/>
            <person name="Ng W.-L."/>
            <person name="Kazmierczak K.M."/>
            <person name="Andrzejewski T.M."/>
            <person name="Davidsen T.M."/>
            <person name="Wayne K.J."/>
            <person name="Tettelin H."/>
            <person name="Glass J.I."/>
            <person name="Rusch D."/>
            <person name="Podicherti R."/>
            <person name="Tsui H.-C.T."/>
            <person name="Winkler M.E."/>
        </authorList>
    </citation>
    <scope>NUCLEOTIDE SEQUENCE</scope>
</reference>
<organism evidence="1">
    <name type="scientific">marine metagenome</name>
    <dbReference type="NCBI Taxonomy" id="408172"/>
    <lineage>
        <taxon>unclassified sequences</taxon>
        <taxon>metagenomes</taxon>
        <taxon>ecological metagenomes</taxon>
    </lineage>
</organism>
<accession>A0A381XJL3</accession>
<evidence type="ECO:0000313" key="1">
    <source>
        <dbReference type="EMBL" id="SVA64702.1"/>
    </source>
</evidence>
<sequence>METPSKIDPDHTFYSHSSVNNDKNSLFLRFLFTDHPRSATIRN</sequence>
<name>A0A381XJL3_9ZZZZ</name>
<dbReference type="AlphaFoldDB" id="A0A381XJL3"/>
<protein>
    <submittedName>
        <fullName evidence="1">Uncharacterized protein</fullName>
    </submittedName>
</protein>